<reference evidence="2" key="1">
    <citation type="journal article" date="2017" name="bioRxiv">
        <title>Comparative analysis of the genomes of Stylophora pistillata and Acropora digitifera provides evidence for extensive differences between species of corals.</title>
        <authorList>
            <person name="Voolstra C.R."/>
            <person name="Li Y."/>
            <person name="Liew Y.J."/>
            <person name="Baumgarten S."/>
            <person name="Zoccola D."/>
            <person name="Flot J.-F."/>
            <person name="Tambutte S."/>
            <person name="Allemand D."/>
            <person name="Aranda M."/>
        </authorList>
    </citation>
    <scope>NUCLEOTIDE SEQUENCE [LARGE SCALE GENOMIC DNA]</scope>
</reference>
<sequence>MTDVNVNQFIKKGLRGGTSYNVNRYGKANNEYMEDYNENEPSKYNMYLDPNNLYGCAKSQYLSAGGFKWLSQKKIDKLNLRVYTEENIDV</sequence>
<dbReference type="AlphaFoldDB" id="A0A2B4RSB8"/>
<dbReference type="EMBL" id="LSMT01000347">
    <property type="protein sequence ID" value="PFX19709.1"/>
    <property type="molecule type" value="Genomic_DNA"/>
</dbReference>
<proteinExistence type="predicted"/>
<evidence type="ECO:0000313" key="2">
    <source>
        <dbReference type="Proteomes" id="UP000225706"/>
    </source>
</evidence>
<evidence type="ECO:0000313" key="1">
    <source>
        <dbReference type="EMBL" id="PFX19709.1"/>
    </source>
</evidence>
<accession>A0A2B4RSB8</accession>
<name>A0A2B4RSB8_STYPI</name>
<protein>
    <submittedName>
        <fullName evidence="1">Uncharacterized protein</fullName>
    </submittedName>
</protein>
<keyword evidence="2" id="KW-1185">Reference proteome</keyword>
<comment type="caution">
    <text evidence="1">The sequence shown here is derived from an EMBL/GenBank/DDBJ whole genome shotgun (WGS) entry which is preliminary data.</text>
</comment>
<dbReference type="Proteomes" id="UP000225706">
    <property type="component" value="Unassembled WGS sequence"/>
</dbReference>
<gene>
    <name evidence="1" type="ORF">AWC38_SpisGene15850</name>
</gene>
<organism evidence="1 2">
    <name type="scientific">Stylophora pistillata</name>
    <name type="common">Smooth cauliflower coral</name>
    <dbReference type="NCBI Taxonomy" id="50429"/>
    <lineage>
        <taxon>Eukaryota</taxon>
        <taxon>Metazoa</taxon>
        <taxon>Cnidaria</taxon>
        <taxon>Anthozoa</taxon>
        <taxon>Hexacorallia</taxon>
        <taxon>Scleractinia</taxon>
        <taxon>Astrocoeniina</taxon>
        <taxon>Pocilloporidae</taxon>
        <taxon>Stylophora</taxon>
    </lineage>
</organism>